<evidence type="ECO:0000256" key="1">
    <source>
        <dbReference type="ARBA" id="ARBA00004571"/>
    </source>
</evidence>
<keyword evidence="6 7" id="KW-0998">Cell outer membrane</keyword>
<dbReference type="InterPro" id="IPR023996">
    <property type="entry name" value="TonB-dep_OMP_SusC/RagA"/>
</dbReference>
<evidence type="ECO:0000256" key="2">
    <source>
        <dbReference type="ARBA" id="ARBA00022448"/>
    </source>
</evidence>
<organism evidence="9 10">
    <name type="scientific">Filimonas effusa</name>
    <dbReference type="NCBI Taxonomy" id="2508721"/>
    <lineage>
        <taxon>Bacteria</taxon>
        <taxon>Pseudomonadati</taxon>
        <taxon>Bacteroidota</taxon>
        <taxon>Chitinophagia</taxon>
        <taxon>Chitinophagales</taxon>
        <taxon>Chitinophagaceae</taxon>
        <taxon>Filimonas</taxon>
    </lineage>
</organism>
<protein>
    <submittedName>
        <fullName evidence="9">SusC/RagA family TonB-linked outer membrane protein</fullName>
    </submittedName>
</protein>
<dbReference type="SMART" id="SM00965">
    <property type="entry name" value="STN"/>
    <property type="match status" value="1"/>
</dbReference>
<dbReference type="NCBIfam" id="TIGR04056">
    <property type="entry name" value="OMP_RagA_SusC"/>
    <property type="match status" value="1"/>
</dbReference>
<evidence type="ECO:0000259" key="8">
    <source>
        <dbReference type="SMART" id="SM00965"/>
    </source>
</evidence>
<comment type="subcellular location">
    <subcellularLocation>
        <location evidence="1 7">Cell outer membrane</location>
        <topology evidence="1 7">Multi-pass membrane protein</topology>
    </subcellularLocation>
</comment>
<dbReference type="AlphaFoldDB" id="A0A4Q1D460"/>
<keyword evidence="3 7" id="KW-1134">Transmembrane beta strand</keyword>
<gene>
    <name evidence="9" type="ORF">ESB13_13950</name>
</gene>
<evidence type="ECO:0000313" key="9">
    <source>
        <dbReference type="EMBL" id="RXK83215.1"/>
    </source>
</evidence>
<reference evidence="9 10" key="1">
    <citation type="submission" date="2019-01" db="EMBL/GenBank/DDBJ databases">
        <title>Filimonas sp. strain TTM-71.</title>
        <authorList>
            <person name="Chen W.-M."/>
        </authorList>
    </citation>
    <scope>NUCLEOTIDE SEQUENCE [LARGE SCALE GENOMIC DNA]</scope>
    <source>
        <strain evidence="9 10">TTM-71</strain>
    </source>
</reference>
<dbReference type="Gene3D" id="2.170.130.10">
    <property type="entry name" value="TonB-dependent receptor, plug domain"/>
    <property type="match status" value="1"/>
</dbReference>
<evidence type="ECO:0000256" key="3">
    <source>
        <dbReference type="ARBA" id="ARBA00022452"/>
    </source>
</evidence>
<keyword evidence="2 7" id="KW-0813">Transport</keyword>
<feature type="domain" description="Secretin/TonB short N-terminal" evidence="8">
    <location>
        <begin position="68"/>
        <end position="119"/>
    </location>
</feature>
<evidence type="ECO:0000256" key="6">
    <source>
        <dbReference type="ARBA" id="ARBA00023237"/>
    </source>
</evidence>
<dbReference type="InterPro" id="IPR012910">
    <property type="entry name" value="Plug_dom"/>
</dbReference>
<evidence type="ECO:0000256" key="4">
    <source>
        <dbReference type="ARBA" id="ARBA00022692"/>
    </source>
</evidence>
<proteinExistence type="inferred from homology"/>
<dbReference type="Proteomes" id="UP000290545">
    <property type="component" value="Unassembled WGS sequence"/>
</dbReference>
<dbReference type="EMBL" id="SDHZ01000002">
    <property type="protein sequence ID" value="RXK83215.1"/>
    <property type="molecule type" value="Genomic_DNA"/>
</dbReference>
<dbReference type="SUPFAM" id="SSF49464">
    <property type="entry name" value="Carboxypeptidase regulatory domain-like"/>
    <property type="match status" value="1"/>
</dbReference>
<dbReference type="Gene3D" id="2.60.40.1120">
    <property type="entry name" value="Carboxypeptidase-like, regulatory domain"/>
    <property type="match status" value="1"/>
</dbReference>
<evidence type="ECO:0000256" key="7">
    <source>
        <dbReference type="PROSITE-ProRule" id="PRU01360"/>
    </source>
</evidence>
<dbReference type="GO" id="GO:0009279">
    <property type="term" value="C:cell outer membrane"/>
    <property type="evidence" value="ECO:0007669"/>
    <property type="project" value="UniProtKB-SubCell"/>
</dbReference>
<dbReference type="InterPro" id="IPR039426">
    <property type="entry name" value="TonB-dep_rcpt-like"/>
</dbReference>
<dbReference type="Pfam" id="PF07660">
    <property type="entry name" value="STN"/>
    <property type="match status" value="1"/>
</dbReference>
<dbReference type="InterPro" id="IPR023997">
    <property type="entry name" value="TonB-dep_OMP_SusC/RagA_CS"/>
</dbReference>
<name>A0A4Q1D460_9BACT</name>
<sequence length="1210" mass="134951">MKITIRRGVYPRAPISRQMLLQMKLTTLFLTAFLVQVSARSLSQNVTFSGTNVSLEKVFSAIEKQTGYVFFYNSSDIVKAGPVSVSLKDASLQAALRQCLVNQPLGYVIKGNTIFINASKATLATEPEDLLFLPPPPVAELKGRVLNAAGQPVEGAAVSLPSLNKGTTTDRAGSFILTGIPAGSYTLEVSYVGYQRYTQVVNVGAKGTGIAITLQEADNNLSDVAIAVNTGYQKLEKYQLTGAASVLSQKQYDQRVAVTGNFLESLEGKLPGLVYNSQSGELSIRGVSTFDAVKQPLIVVDGFPTEIDIRTINPIDIVSVTVLRDAAASSIYGVRASNGVIIIETRRGKQGKPAFSLRATTAFQPAPDFSYLKYAPADEYAQLQVEQFRKANPSEATYITYGYAKTPVQEVMFDLKANRITQAQADQRLAAIKSYDNLQEYEQLFYCTRQATNLDFDMSGGNDRSTYLLGINYVGEKPVKQRSNSNQFIVNLANTYKLSERINFDFRGIYTNSKSSNGGDVPYTDFFPYERLADDNGNALAVALGPNKDYLSYVANKQRNDRLVAAGLYDQRYAPYGELAANTTTNYLSAIRFQGRLQGKVTEWLSAELGGTYENQQGTQDNLRTEQAFAVRYLLNSRASKDPSSGKPLFVDIPQGNILGKTQQKTTSYTVRGQLNFHKKIGSVHDFSGIAGIEQRKTVTSAFKTTYFGYNGQTLLSKPVNWQRLNSSNSPAFADVGSFGLAVRYSDYFNESYGDRRFMSYYAQATYMLQEKYIATGSFRIDQSNLFGVDPKYKNKPLWSAGLSWRIDKEDFLQPVSWVNELKLRAATGFNGNVPGSNNGPFLILESGINSLFYAAQPLNRVLSPENQSLRWETTRNYNFGLDYSLFKGRVSGTIDWYSKLSTDVFGQFDADPTTGFNQYFANTASIRNRGLEIMVNTSNIRTRNFEWRSQVTASFNKNRIMAVKATEYANSQYITSAGINVQDQPMNAVFSYNYGGLTNMGKPFVYDSKGNQKILNFYGASVVDVNFNDLIYSGTTTPKYVLGWNNQFTLGAFDLSFLFMYYGGHVMRAEQPNPNNLGSYTSNPIAGSLNYWRKAGDEANTIIPGFTPGTSLDPYYYSSYARYGYQYASRFVRKADYIRLRDLILTYNAKLPFMQKMGFTRTQIRLQAQNMFRYTFSGNDIDPEAIDRQSGIRRLPQQPFYSVSLFTNF</sequence>
<dbReference type="InterPro" id="IPR037066">
    <property type="entry name" value="Plug_dom_sf"/>
</dbReference>
<dbReference type="InterPro" id="IPR008969">
    <property type="entry name" value="CarboxyPept-like_regulatory"/>
</dbReference>
<dbReference type="Pfam" id="PF13715">
    <property type="entry name" value="CarbopepD_reg_2"/>
    <property type="match status" value="1"/>
</dbReference>
<comment type="caution">
    <text evidence="9">The sequence shown here is derived from an EMBL/GenBank/DDBJ whole genome shotgun (WGS) entry which is preliminary data.</text>
</comment>
<evidence type="ECO:0000313" key="10">
    <source>
        <dbReference type="Proteomes" id="UP000290545"/>
    </source>
</evidence>
<dbReference type="Pfam" id="PF07715">
    <property type="entry name" value="Plug"/>
    <property type="match status" value="1"/>
</dbReference>
<keyword evidence="10" id="KW-1185">Reference proteome</keyword>
<dbReference type="OrthoDB" id="9768177at2"/>
<accession>A0A4Q1D460</accession>
<evidence type="ECO:0000256" key="5">
    <source>
        <dbReference type="ARBA" id="ARBA00023136"/>
    </source>
</evidence>
<dbReference type="InterPro" id="IPR036942">
    <property type="entry name" value="Beta-barrel_TonB_sf"/>
</dbReference>
<dbReference type="NCBIfam" id="TIGR04057">
    <property type="entry name" value="SusC_RagA_signa"/>
    <property type="match status" value="1"/>
</dbReference>
<dbReference type="InterPro" id="IPR011662">
    <property type="entry name" value="Secretin/TonB_short_N"/>
</dbReference>
<dbReference type="PROSITE" id="PS52016">
    <property type="entry name" value="TONB_DEPENDENT_REC_3"/>
    <property type="match status" value="1"/>
</dbReference>
<dbReference type="RefSeq" id="WP_129004270.1">
    <property type="nucleotide sequence ID" value="NZ_SDHZ01000002.1"/>
</dbReference>
<keyword evidence="4 7" id="KW-0812">Transmembrane</keyword>
<dbReference type="Gene3D" id="2.40.170.20">
    <property type="entry name" value="TonB-dependent receptor, beta-barrel domain"/>
    <property type="match status" value="1"/>
</dbReference>
<keyword evidence="5 7" id="KW-0472">Membrane</keyword>
<dbReference type="SUPFAM" id="SSF56935">
    <property type="entry name" value="Porins"/>
    <property type="match status" value="1"/>
</dbReference>
<comment type="similarity">
    <text evidence="7">Belongs to the TonB-dependent receptor family.</text>
</comment>